<comment type="caution">
    <text evidence="1">The sequence shown here is derived from an EMBL/GenBank/DDBJ whole genome shotgun (WGS) entry which is preliminary data.</text>
</comment>
<reference evidence="1 2" key="1">
    <citation type="journal article" date="2023" name="G3 (Bethesda)">
        <title>A chromosome-length genome assembly and annotation of blackberry (Rubus argutus, cv. 'Hillquist').</title>
        <authorList>
            <person name="Bruna T."/>
            <person name="Aryal R."/>
            <person name="Dudchenko O."/>
            <person name="Sargent D.J."/>
            <person name="Mead D."/>
            <person name="Buti M."/>
            <person name="Cavallini A."/>
            <person name="Hytonen T."/>
            <person name="Andres J."/>
            <person name="Pham M."/>
            <person name="Weisz D."/>
            <person name="Mascagni F."/>
            <person name="Usai G."/>
            <person name="Natali L."/>
            <person name="Bassil N."/>
            <person name="Fernandez G.E."/>
            <person name="Lomsadze A."/>
            <person name="Armour M."/>
            <person name="Olukolu B."/>
            <person name="Poorten T."/>
            <person name="Britton C."/>
            <person name="Davik J."/>
            <person name="Ashrafi H."/>
            <person name="Aiden E.L."/>
            <person name="Borodovsky M."/>
            <person name="Worthington M."/>
        </authorList>
    </citation>
    <scope>NUCLEOTIDE SEQUENCE [LARGE SCALE GENOMIC DNA]</scope>
    <source>
        <strain evidence="1">PI 553951</strain>
    </source>
</reference>
<evidence type="ECO:0000313" key="2">
    <source>
        <dbReference type="Proteomes" id="UP001457282"/>
    </source>
</evidence>
<proteinExistence type="predicted"/>
<gene>
    <name evidence="1" type="ORF">M0R45_036319</name>
</gene>
<name>A0AAW1W045_RUBAR</name>
<dbReference type="PANTHER" id="PTHR33294">
    <property type="entry name" value="AWPM-19-LIKE FAMILY PROTEIN"/>
    <property type="match status" value="1"/>
</dbReference>
<organism evidence="1 2">
    <name type="scientific">Rubus argutus</name>
    <name type="common">Southern blackberry</name>
    <dbReference type="NCBI Taxonomy" id="59490"/>
    <lineage>
        <taxon>Eukaryota</taxon>
        <taxon>Viridiplantae</taxon>
        <taxon>Streptophyta</taxon>
        <taxon>Embryophyta</taxon>
        <taxon>Tracheophyta</taxon>
        <taxon>Spermatophyta</taxon>
        <taxon>Magnoliopsida</taxon>
        <taxon>eudicotyledons</taxon>
        <taxon>Gunneridae</taxon>
        <taxon>Pentapetalae</taxon>
        <taxon>rosids</taxon>
        <taxon>fabids</taxon>
        <taxon>Rosales</taxon>
        <taxon>Rosaceae</taxon>
        <taxon>Rosoideae</taxon>
        <taxon>Rosoideae incertae sedis</taxon>
        <taxon>Rubus</taxon>
    </lineage>
</organism>
<evidence type="ECO:0000313" key="1">
    <source>
        <dbReference type="EMBL" id="KAK9912457.1"/>
    </source>
</evidence>
<dbReference type="AlphaFoldDB" id="A0AAW1W045"/>
<sequence length="131" mass="13935">MTSSVPCQTLELSKPFSPWSVYVRGDTFIGGSDGSSVYEKLSTALTALAFGLACKQINIGGHKGWRLRVVEVFIIILTFTERPNLCTSCYPMLVSSAASIAQVTPDTDYPAAGGVDPIHKGRVGVPASRVV</sequence>
<keyword evidence="2" id="KW-1185">Reference proteome</keyword>
<dbReference type="Proteomes" id="UP001457282">
    <property type="component" value="Unassembled WGS sequence"/>
</dbReference>
<dbReference type="InterPro" id="IPR008390">
    <property type="entry name" value="AWPM-19"/>
</dbReference>
<dbReference type="Pfam" id="PF05512">
    <property type="entry name" value="AWPM-19"/>
    <property type="match status" value="1"/>
</dbReference>
<accession>A0AAW1W045</accession>
<protein>
    <submittedName>
        <fullName evidence="1">Uncharacterized protein</fullName>
    </submittedName>
</protein>
<dbReference type="PANTHER" id="PTHR33294:SF5">
    <property type="entry name" value="AWPM-19-LIKE FAMILY PROTEIN"/>
    <property type="match status" value="1"/>
</dbReference>
<dbReference type="EMBL" id="JBEDUW010000007">
    <property type="protein sequence ID" value="KAK9912457.1"/>
    <property type="molecule type" value="Genomic_DNA"/>
</dbReference>